<comment type="caution">
    <text evidence="2">The sequence shown here is derived from an EMBL/GenBank/DDBJ whole genome shotgun (WGS) entry which is preliminary data.</text>
</comment>
<keyword evidence="1" id="KW-0812">Transmembrane</keyword>
<keyword evidence="1" id="KW-0472">Membrane</keyword>
<dbReference type="AlphaFoldDB" id="A0A937F9P8"/>
<proteinExistence type="predicted"/>
<evidence type="ECO:0000313" key="2">
    <source>
        <dbReference type="EMBL" id="MBL3657577.1"/>
    </source>
</evidence>
<name>A0A937F9P8_9BACT</name>
<reference evidence="2" key="1">
    <citation type="submission" date="2021-01" db="EMBL/GenBank/DDBJ databases">
        <title>Fulvivirga kasyanovii gen. nov., sp nov., a novel member of the phylum Bacteroidetes isolated from seawater in a mussel farm.</title>
        <authorList>
            <person name="Zhao L.-H."/>
            <person name="Wang Z.-J."/>
        </authorList>
    </citation>
    <scope>NUCLEOTIDE SEQUENCE</scope>
    <source>
        <strain evidence="2">2943</strain>
    </source>
</reference>
<dbReference type="RefSeq" id="WP_202245360.1">
    <property type="nucleotide sequence ID" value="NZ_JAESIY010000008.1"/>
</dbReference>
<dbReference type="EMBL" id="JAESIY010000008">
    <property type="protein sequence ID" value="MBL3657577.1"/>
    <property type="molecule type" value="Genomic_DNA"/>
</dbReference>
<keyword evidence="3" id="KW-1185">Reference proteome</keyword>
<accession>A0A937F9P8</accession>
<gene>
    <name evidence="2" type="ORF">JL102_15620</name>
</gene>
<dbReference type="Proteomes" id="UP000659388">
    <property type="component" value="Unassembled WGS sequence"/>
</dbReference>
<organism evidence="2 3">
    <name type="scientific">Fulvivirga sediminis</name>
    <dbReference type="NCBI Taxonomy" id="2803949"/>
    <lineage>
        <taxon>Bacteria</taxon>
        <taxon>Pseudomonadati</taxon>
        <taxon>Bacteroidota</taxon>
        <taxon>Cytophagia</taxon>
        <taxon>Cytophagales</taxon>
        <taxon>Fulvivirgaceae</taxon>
        <taxon>Fulvivirga</taxon>
    </lineage>
</organism>
<feature type="transmembrane region" description="Helical" evidence="1">
    <location>
        <begin position="9"/>
        <end position="28"/>
    </location>
</feature>
<protein>
    <recommendedName>
        <fullName evidence="4">DUF748 domain-containing protein</fullName>
    </recommendedName>
</protein>
<evidence type="ECO:0000313" key="3">
    <source>
        <dbReference type="Proteomes" id="UP000659388"/>
    </source>
</evidence>
<sequence>MQKKKSSKIIIITAVVLIALTGISIFLVKQYANPYVRDKITEKLDSLSHSPWNLKYDSFSIDLSSGNFSISNLSINHAKDSSSQYKISTDQLEIKGIGLVTYLLNKKISINNIHLYNPNIQLVSKKQKQNAQDSSQTSGSTPKLPKIKIGKIAFSDGKIEILHADSTLANPMLRADFNFELTELATDSTEAHEYNFFDVEELTFDMENIAFKPDSLYLFEFKKLKLSLQDSSLTLDSASITSQYSKFDMGLEVGHEIDWMDIQNQSIAIKHINFKELFNDSTYHAGSVTVNGLNALLFRDKRLPFPEKPNTELFKDIMTQLPIKVNIDTIMVKDARIEYQEYIKKAVGPGRVHFDHLYASFYHFTNTDSALLEKINHTAQMDAQCNIMGEGLLKASFKFPIDDKGDPYSVSGSLEPMELAHINPMIEYVGFTQIKEGKLLSLNFDFTYNNNSSDGKMYFEYEGLKINTLDKDDHTSEGLGQNIKSFIANTFVVKTNNSKDDGKFRVGEISFERDKKKSIFNYWWKSLLTGFRSSTGIEAPEEKININ</sequence>
<evidence type="ECO:0008006" key="4">
    <source>
        <dbReference type="Google" id="ProtNLM"/>
    </source>
</evidence>
<keyword evidence="1" id="KW-1133">Transmembrane helix</keyword>
<evidence type="ECO:0000256" key="1">
    <source>
        <dbReference type="SAM" id="Phobius"/>
    </source>
</evidence>